<dbReference type="RefSeq" id="WP_013386184.1">
    <property type="nucleotide sequence ID" value="NC_014628.2"/>
</dbReference>
<reference evidence="1 2" key="1">
    <citation type="journal article" date="2011" name="J. Bacteriol.">
        <title>Complete genome sequence of Paenibacillus polymyxa SC2, a strain of plant growth-promoting Rhizobacterium with broad-spectrum antimicrobial activity.</title>
        <authorList>
            <person name="Ma M."/>
            <person name="Wang C."/>
            <person name="Ding Y."/>
            <person name="Li L."/>
            <person name="Shen D."/>
            <person name="Jiang X."/>
            <person name="Guan D."/>
            <person name="Cao F."/>
            <person name="Chen H."/>
            <person name="Feng R."/>
            <person name="Wang X."/>
            <person name="Ge Y."/>
            <person name="Yao L."/>
            <person name="Bing X."/>
            <person name="Yang X."/>
            <person name="Li J."/>
            <person name="Du B."/>
        </authorList>
    </citation>
    <scope>NUCLEOTIDE SEQUENCE [LARGE SCALE GENOMIC DNA]</scope>
    <source>
        <strain evidence="1 2">SC2</strain>
        <plasmid evidence="2">pSC2</plasmid>
    </source>
</reference>
<dbReference type="KEGG" id="ppm:PPSC2_26315"/>
<dbReference type="EMBL" id="CP002214">
    <property type="protein sequence ID" value="ADO59770.1"/>
    <property type="molecule type" value="Genomic_DNA"/>
</dbReference>
<keyword evidence="1" id="KW-0614">Plasmid</keyword>
<dbReference type="PATRIC" id="fig|886882.15.peg.5543"/>
<dbReference type="eggNOG" id="ENOG50334X3">
    <property type="taxonomic scope" value="Bacteria"/>
</dbReference>
<name>E3EK61_PAEPS</name>
<dbReference type="Proteomes" id="UP000006868">
    <property type="component" value="Plasmid pSC2"/>
</dbReference>
<proteinExistence type="predicted"/>
<sequence length="376" mass="43303">MHSFDFKAQTIERSFLRKINNQPAYKTGTGKLNYVTSYNRSVIKIRTLAGKTEQSISRKGLRKAISYLLYKKTATRRELEKYSNMNSALMGLLQRIFIQTAKIVKTAKGLLRITIKGVRFFFSGLDRACIHDLETVVKKGGRFILCSFYYLRDYKSKRLLDFIKKFNVQLLIDSGEFSVYKARMKGKKVENISVKEYADFILTFKDYIFGYFNLDVTNDPKKSKAHFEKLKKATGIAPIPIWHPNVNDWAQSDWTGLDQLVKEDHAVIGIGATVHMGLKAGPRLMTKVKDSLFNEIFTRHPLENFHWLGGSSKIICKYPFFSSDSSGYLQGRRKHQVYYYDGKDISTRIDPKQDRYECLSDNVQILSSLECLTGGF</sequence>
<evidence type="ECO:0000313" key="2">
    <source>
        <dbReference type="Proteomes" id="UP000006868"/>
    </source>
</evidence>
<evidence type="ECO:0000313" key="1">
    <source>
        <dbReference type="EMBL" id="ADO59770.1"/>
    </source>
</evidence>
<dbReference type="AlphaFoldDB" id="E3EK61"/>
<gene>
    <name evidence="1" type="ORF">PPSC2_26315</name>
</gene>
<geneLocation type="plasmid" evidence="1 2">
    <name>pSC2</name>
</geneLocation>
<dbReference type="OrthoDB" id="2836045at2"/>
<protein>
    <submittedName>
        <fullName evidence="1">Uncharacterized protein</fullName>
    </submittedName>
</protein>
<accession>E3EK61</accession>
<organism evidence="1 2">
    <name type="scientific">Paenibacillus polymyxa (strain SC2)</name>
    <name type="common">Bacillus polymyxa</name>
    <dbReference type="NCBI Taxonomy" id="886882"/>
    <lineage>
        <taxon>Bacteria</taxon>
        <taxon>Bacillati</taxon>
        <taxon>Bacillota</taxon>
        <taxon>Bacilli</taxon>
        <taxon>Bacillales</taxon>
        <taxon>Paenibacillaceae</taxon>
        <taxon>Paenibacillus</taxon>
    </lineage>
</organism>
<dbReference type="HOGENOM" id="CLU_741729_0_0_9"/>